<dbReference type="SUPFAM" id="SSF51126">
    <property type="entry name" value="Pectin lyase-like"/>
    <property type="match status" value="1"/>
</dbReference>
<keyword evidence="12" id="KW-0961">Cell wall biogenesis/degradation</keyword>
<dbReference type="SUPFAM" id="SSF101148">
    <property type="entry name" value="Plant invertase/pectin methylesterase inhibitor"/>
    <property type="match status" value="1"/>
</dbReference>
<protein>
    <recommendedName>
        <fullName evidence="5">pectinesterase</fullName>
        <ecNumber evidence="5">3.1.1.11</ecNumber>
    </recommendedName>
</protein>
<evidence type="ECO:0000256" key="12">
    <source>
        <dbReference type="ARBA" id="ARBA00023316"/>
    </source>
</evidence>
<keyword evidence="11" id="KW-0325">Glycoprotein</keyword>
<evidence type="ECO:0000256" key="7">
    <source>
        <dbReference type="ARBA" id="ARBA00022525"/>
    </source>
</evidence>
<dbReference type="InterPro" id="IPR011050">
    <property type="entry name" value="Pectin_lyase_fold/virulence"/>
</dbReference>
<comment type="similarity">
    <text evidence="3">In the N-terminal section; belongs to the PMEI family.</text>
</comment>
<evidence type="ECO:0000256" key="10">
    <source>
        <dbReference type="ARBA" id="ARBA00023157"/>
    </source>
</evidence>
<proteinExistence type="inferred from homology"/>
<evidence type="ECO:0000256" key="5">
    <source>
        <dbReference type="ARBA" id="ARBA00013229"/>
    </source>
</evidence>
<dbReference type="PANTHER" id="PTHR31707">
    <property type="entry name" value="PECTINESTERASE"/>
    <property type="match status" value="1"/>
</dbReference>
<dbReference type="InterPro" id="IPR012334">
    <property type="entry name" value="Pectin_lyas_fold"/>
</dbReference>
<feature type="chain" id="PRO_5011111512" description="pectinesterase" evidence="16">
    <location>
        <begin position="25"/>
        <end position="654"/>
    </location>
</feature>
<dbReference type="CDD" id="cd15798">
    <property type="entry name" value="PMEI-like_3"/>
    <property type="match status" value="1"/>
</dbReference>
<feature type="compositionally biased region" description="Pro residues" evidence="15">
    <location>
        <begin position="98"/>
        <end position="108"/>
    </location>
</feature>
<dbReference type="FunFam" id="1.20.140.40:FF:000021">
    <property type="entry name" value="Probable pectinesterase/pectinesterase inhibitor 51"/>
    <property type="match status" value="1"/>
</dbReference>
<dbReference type="EMBL" id="LNRQ01000001">
    <property type="protein sequence ID" value="KZN08703.1"/>
    <property type="molecule type" value="Genomic_DNA"/>
</dbReference>
<dbReference type="Gramene" id="KZN08703">
    <property type="protein sequence ID" value="KZN08703"/>
    <property type="gene ID" value="DCAR_001359"/>
</dbReference>
<dbReference type="Pfam" id="PF04043">
    <property type="entry name" value="PMEI"/>
    <property type="match status" value="1"/>
</dbReference>
<comment type="catalytic activity">
    <reaction evidence="13">
        <text>[(1-&gt;4)-alpha-D-galacturonosyl methyl ester](n) + n H2O = [(1-&gt;4)-alpha-D-galacturonosyl](n) + n methanol + n H(+)</text>
        <dbReference type="Rhea" id="RHEA:22380"/>
        <dbReference type="Rhea" id="RHEA-COMP:14570"/>
        <dbReference type="Rhea" id="RHEA-COMP:14573"/>
        <dbReference type="ChEBI" id="CHEBI:15377"/>
        <dbReference type="ChEBI" id="CHEBI:15378"/>
        <dbReference type="ChEBI" id="CHEBI:17790"/>
        <dbReference type="ChEBI" id="CHEBI:140522"/>
        <dbReference type="ChEBI" id="CHEBI:140523"/>
        <dbReference type="EC" id="3.1.1.11"/>
    </reaction>
</comment>
<feature type="signal peptide" evidence="16">
    <location>
        <begin position="1"/>
        <end position="24"/>
    </location>
</feature>
<dbReference type="AlphaFoldDB" id="A0A162B1A7"/>
<dbReference type="Pfam" id="PF01095">
    <property type="entry name" value="Pectinesterase"/>
    <property type="match status" value="1"/>
</dbReference>
<comment type="subcellular location">
    <subcellularLocation>
        <location evidence="1">Secreted</location>
        <location evidence="1">Cell wall</location>
    </subcellularLocation>
</comment>
<comment type="caution">
    <text evidence="18">The sequence shown here is derived from an EMBL/GenBank/DDBJ whole genome shotgun (WGS) entry which is preliminary data.</text>
</comment>
<evidence type="ECO:0000256" key="9">
    <source>
        <dbReference type="ARBA" id="ARBA00023085"/>
    </source>
</evidence>
<comment type="pathway">
    <text evidence="2">Glycan metabolism; pectin degradation; 2-dehydro-3-deoxy-D-gluconate from pectin: step 1/5.</text>
</comment>
<feature type="domain" description="Pectinesterase inhibitor" evidence="17">
    <location>
        <begin position="121"/>
        <end position="269"/>
    </location>
</feature>
<keyword evidence="9" id="KW-0063">Aspartyl esterase</keyword>
<keyword evidence="8" id="KW-0378">Hydrolase</keyword>
<keyword evidence="16" id="KW-0732">Signal</keyword>
<feature type="region of interest" description="Disordered" evidence="15">
    <location>
        <begin position="48"/>
        <end position="81"/>
    </location>
</feature>
<evidence type="ECO:0000256" key="1">
    <source>
        <dbReference type="ARBA" id="ARBA00004191"/>
    </source>
</evidence>
<gene>
    <name evidence="18" type="ORF">DCAR_001359</name>
</gene>
<dbReference type="GO" id="GO:0042545">
    <property type="term" value="P:cell wall modification"/>
    <property type="evidence" value="ECO:0007669"/>
    <property type="project" value="InterPro"/>
</dbReference>
<keyword evidence="7" id="KW-0964">Secreted</keyword>
<evidence type="ECO:0000313" key="18">
    <source>
        <dbReference type="EMBL" id="KZN08703.1"/>
    </source>
</evidence>
<dbReference type="EC" id="3.1.1.11" evidence="5"/>
<dbReference type="Gene3D" id="1.20.140.40">
    <property type="entry name" value="Invertase/pectin methylesterase inhibitor family protein"/>
    <property type="match status" value="1"/>
</dbReference>
<name>A0A162B1A7_DAUCS</name>
<feature type="region of interest" description="Disordered" evidence="15">
    <location>
        <begin position="98"/>
        <end position="124"/>
    </location>
</feature>
<dbReference type="SMART" id="SM00856">
    <property type="entry name" value="PMEI"/>
    <property type="match status" value="1"/>
</dbReference>
<keyword evidence="10" id="KW-1015">Disulfide bond</keyword>
<dbReference type="GO" id="GO:0045490">
    <property type="term" value="P:pectin catabolic process"/>
    <property type="evidence" value="ECO:0007669"/>
    <property type="project" value="UniProtKB-UniPathway"/>
</dbReference>
<reference evidence="18" key="1">
    <citation type="journal article" date="2016" name="Nat. Genet.">
        <title>A high-quality carrot genome assembly provides new insights into carotenoid accumulation and asterid genome evolution.</title>
        <authorList>
            <person name="Iorizzo M."/>
            <person name="Ellison S."/>
            <person name="Senalik D."/>
            <person name="Zeng P."/>
            <person name="Satapoomin P."/>
            <person name="Huang J."/>
            <person name="Bowman M."/>
            <person name="Iovene M."/>
            <person name="Sanseverino W."/>
            <person name="Cavagnaro P."/>
            <person name="Yildiz M."/>
            <person name="Macko-Podgorni A."/>
            <person name="Moranska E."/>
            <person name="Grzebelus E."/>
            <person name="Grzebelus D."/>
            <person name="Ashrafi H."/>
            <person name="Zheng Z."/>
            <person name="Cheng S."/>
            <person name="Spooner D."/>
            <person name="Van Deynze A."/>
            <person name="Simon P."/>
        </authorList>
    </citation>
    <scope>NUCLEOTIDE SEQUENCE [LARGE SCALE GENOMIC DNA]</scope>
    <source>
        <tissue evidence="18">Leaf</tissue>
    </source>
</reference>
<evidence type="ECO:0000256" key="11">
    <source>
        <dbReference type="ARBA" id="ARBA00023180"/>
    </source>
</evidence>
<accession>A0A162B1A7</accession>
<comment type="function">
    <text evidence="14">Acts in the modification of cell walls via demethylesterification of cell wall pectin.</text>
</comment>
<evidence type="ECO:0000256" key="8">
    <source>
        <dbReference type="ARBA" id="ARBA00022801"/>
    </source>
</evidence>
<evidence type="ECO:0000256" key="3">
    <source>
        <dbReference type="ARBA" id="ARBA00006027"/>
    </source>
</evidence>
<dbReference type="NCBIfam" id="TIGR01614">
    <property type="entry name" value="PME_inhib"/>
    <property type="match status" value="1"/>
</dbReference>
<evidence type="ECO:0000256" key="14">
    <source>
        <dbReference type="ARBA" id="ARBA00057335"/>
    </source>
</evidence>
<organism evidence="18">
    <name type="scientific">Daucus carota subsp. sativus</name>
    <name type="common">Carrot</name>
    <dbReference type="NCBI Taxonomy" id="79200"/>
    <lineage>
        <taxon>Eukaryota</taxon>
        <taxon>Viridiplantae</taxon>
        <taxon>Streptophyta</taxon>
        <taxon>Embryophyta</taxon>
        <taxon>Tracheophyta</taxon>
        <taxon>Spermatophyta</taxon>
        <taxon>Magnoliopsida</taxon>
        <taxon>eudicotyledons</taxon>
        <taxon>Gunneridae</taxon>
        <taxon>Pentapetalae</taxon>
        <taxon>asterids</taxon>
        <taxon>campanulids</taxon>
        <taxon>Apiales</taxon>
        <taxon>Apiaceae</taxon>
        <taxon>Apioideae</taxon>
        <taxon>Scandiceae</taxon>
        <taxon>Daucinae</taxon>
        <taxon>Daucus</taxon>
        <taxon>Daucus sect. Daucus</taxon>
    </lineage>
</organism>
<dbReference type="OMA" id="DEWKMSG"/>
<dbReference type="InterPro" id="IPR000070">
    <property type="entry name" value="Pectinesterase_cat"/>
</dbReference>
<dbReference type="GO" id="GO:0030599">
    <property type="term" value="F:pectinesterase activity"/>
    <property type="evidence" value="ECO:0007669"/>
    <property type="project" value="UniProtKB-EC"/>
</dbReference>
<dbReference type="FunFam" id="2.160.20.10:FF:000029">
    <property type="entry name" value="Pectinesterase 4"/>
    <property type="match status" value="1"/>
</dbReference>
<evidence type="ECO:0000256" key="2">
    <source>
        <dbReference type="ARBA" id="ARBA00005184"/>
    </source>
</evidence>
<comment type="similarity">
    <text evidence="4">In the C-terminal section; belongs to the pectinesterase family.</text>
</comment>
<dbReference type="GO" id="GO:0004857">
    <property type="term" value="F:enzyme inhibitor activity"/>
    <property type="evidence" value="ECO:0007669"/>
    <property type="project" value="InterPro"/>
</dbReference>
<evidence type="ECO:0000256" key="4">
    <source>
        <dbReference type="ARBA" id="ARBA00007786"/>
    </source>
</evidence>
<evidence type="ECO:0000256" key="13">
    <source>
        <dbReference type="ARBA" id="ARBA00047928"/>
    </source>
</evidence>
<evidence type="ECO:0000256" key="16">
    <source>
        <dbReference type="SAM" id="SignalP"/>
    </source>
</evidence>
<evidence type="ECO:0000256" key="6">
    <source>
        <dbReference type="ARBA" id="ARBA00022512"/>
    </source>
</evidence>
<evidence type="ECO:0000259" key="17">
    <source>
        <dbReference type="SMART" id="SM00856"/>
    </source>
</evidence>
<dbReference type="InterPro" id="IPR006501">
    <property type="entry name" value="Pectinesterase_inhib_dom"/>
</dbReference>
<keyword evidence="6" id="KW-0134">Cell wall</keyword>
<evidence type="ECO:0000256" key="15">
    <source>
        <dbReference type="SAM" id="MobiDB-lite"/>
    </source>
</evidence>
<sequence length="654" mass="71435">MAMSFLSLFFLLSPLSLFPYPASAIGEDFGFGIGRDIVMHEALAGTPLPAKDADHAPGYIPAPPAPSQAKPPRDDRPNAQPFIDQSGVYASILKKPAPAPSPAFPPGPDSNMGPAPSPDPASLTPIQQACRATNFTELCEASLKESNKVPAEPTATDIIQASIWIANQDLKKAQSMIQAILRGPQNVNLTNAAQNCVEYFQNGEYRIKQTVYALQRGRIKDARTYLSAAHTYEYDVWSALKYVNNSQLVNQTMAFTWSLIQLSSNALSMVKAHDVFGDDMALWGPPQSERNGLWEGESDNMTGFKFDYKVDFGSDPAPEDDGSGKNITGFGEMKPDVTVCKGGTCDFEMIQNAVDAGPTNGNRHVIAIKAGVYDETVRVPLQKKNVVFMGDGMGKTIITGAKNVQTPGVSTYNSATVGVKGDGFMACNLTIQNTAGNLPQQAVAFMSDSDQTVLENCELLGNQDTLYAHTHRQFYKSCRIVGNVDFIFGNSAAIFQDCVILIAPRTVTPEKGETNCVTAHGRIDPAQSEGFVFHNCVINATQDFMPFYLSNPVVHKNYLGRPWKEHSRTVFINCLLGPVIHPEGWSPWSGTQGLATLYYGEFNSTGPGGTSWGECPGVTRFHLITLRHTLWRISFKAMNGFPNRPFYLHLLYNN</sequence>
<dbReference type="Gene3D" id="2.160.20.10">
    <property type="entry name" value="Single-stranded right-handed beta-helix, Pectin lyase-like"/>
    <property type="match status" value="1"/>
</dbReference>
<dbReference type="InterPro" id="IPR035513">
    <property type="entry name" value="Invertase/methylesterase_inhib"/>
</dbReference>
<dbReference type="UniPathway" id="UPA00545">
    <property type="reaction ID" value="UER00823"/>
</dbReference>